<dbReference type="EMBL" id="JACMSF010000023">
    <property type="protein sequence ID" value="MBC2904216.1"/>
    <property type="molecule type" value="Genomic_DNA"/>
</dbReference>
<dbReference type="GO" id="GO:0003677">
    <property type="term" value="F:DNA binding"/>
    <property type="evidence" value="ECO:0007669"/>
    <property type="project" value="UniProtKB-UniRule"/>
</dbReference>
<dbReference type="GO" id="GO:0015074">
    <property type="term" value="P:DNA integration"/>
    <property type="evidence" value="ECO:0007669"/>
    <property type="project" value="UniProtKB-KW"/>
</dbReference>
<feature type="domain" description="Core-binding (CB)" evidence="7">
    <location>
        <begin position="46"/>
        <end position="133"/>
    </location>
</feature>
<dbReference type="Gene3D" id="1.10.443.10">
    <property type="entry name" value="Intergrase catalytic core"/>
    <property type="match status" value="1"/>
</dbReference>
<dbReference type="PROSITE" id="PS51898">
    <property type="entry name" value="TYR_RECOMBINASE"/>
    <property type="match status" value="1"/>
</dbReference>
<evidence type="ECO:0000256" key="3">
    <source>
        <dbReference type="ARBA" id="ARBA00023172"/>
    </source>
</evidence>
<dbReference type="GO" id="GO:0006310">
    <property type="term" value="P:DNA recombination"/>
    <property type="evidence" value="ECO:0007669"/>
    <property type="project" value="UniProtKB-KW"/>
</dbReference>
<dbReference type="Pfam" id="PF02899">
    <property type="entry name" value="Phage_int_SAM_1"/>
    <property type="match status" value="1"/>
</dbReference>
<dbReference type="PROSITE" id="PS51900">
    <property type="entry name" value="CB"/>
    <property type="match status" value="1"/>
</dbReference>
<sequence>MRLYFANHRAVWRVGDVAGIDRSLLAGALERYRLPVGTPVLLDEAMRPVEPVSSWFRSLALARRDAKSMRAYAYTVLMLLGFLLARGVDLRSATEMDILQFRQWRRADAEDTVGGTTWDRDAAAIVSLYKHLVRVGYVRASPWRSSQGESLGSGFSTDVRVRHLELEQYLFFRDVGFGGLTPASELDETFGGWRPHRNRAAVELALLTGMRAQEWSTLLLPELGLMAGHRPQTADVDLAACAKQKRPRSVYVPVGAMELLDPYLMIERPEIVAKAQRTLRRRHQDLFVVQRLEADDTKVRGVLEGRTVTRSIKDLAPDLRRITVLETGGGLEPLALFIGQGGKMLTASGWDRVRWGAWDRLKAWSADQNAPQVPCRCWVYHDLRHTFALRLLIFLTREALGDAERQQLPMSTLLDHMTRNPLLVVQRRLGHVLPSTTYRYIRYLKDPMREVDDAFREWTVADGASYVTIARHLLNLEENAHAAPR</sequence>
<feature type="transmembrane region" description="Helical" evidence="5">
    <location>
        <begin position="71"/>
        <end position="88"/>
    </location>
</feature>
<comment type="caution">
    <text evidence="8">The sequence shown here is derived from an EMBL/GenBank/DDBJ whole genome shotgun (WGS) entry which is preliminary data.</text>
</comment>
<dbReference type="AlphaFoldDB" id="A0A7X1J512"/>
<evidence type="ECO:0000256" key="4">
    <source>
        <dbReference type="PROSITE-ProRule" id="PRU01248"/>
    </source>
</evidence>
<gene>
    <name evidence="8" type="ORF">H4N64_21800</name>
</gene>
<dbReference type="SUPFAM" id="SSF56349">
    <property type="entry name" value="DNA breaking-rejoining enzymes"/>
    <property type="match status" value="1"/>
</dbReference>
<dbReference type="InterPro" id="IPR011010">
    <property type="entry name" value="DNA_brk_join_enz"/>
</dbReference>
<evidence type="ECO:0000259" key="7">
    <source>
        <dbReference type="PROSITE" id="PS51900"/>
    </source>
</evidence>
<name>A0A7X1J512_9ACTN</name>
<keyword evidence="5" id="KW-0812">Transmembrane</keyword>
<dbReference type="InterPro" id="IPR002104">
    <property type="entry name" value="Integrase_catalytic"/>
</dbReference>
<organism evidence="8 9">
    <name type="scientific">Streptomyces cupreus</name>
    <dbReference type="NCBI Taxonomy" id="2759956"/>
    <lineage>
        <taxon>Bacteria</taxon>
        <taxon>Bacillati</taxon>
        <taxon>Actinomycetota</taxon>
        <taxon>Actinomycetes</taxon>
        <taxon>Kitasatosporales</taxon>
        <taxon>Streptomycetaceae</taxon>
        <taxon>Streptomyces</taxon>
    </lineage>
</organism>
<evidence type="ECO:0000256" key="1">
    <source>
        <dbReference type="ARBA" id="ARBA00022908"/>
    </source>
</evidence>
<keyword evidence="5" id="KW-1133">Transmembrane helix</keyword>
<keyword evidence="2 4" id="KW-0238">DNA-binding</keyword>
<keyword evidence="5" id="KW-0472">Membrane</keyword>
<keyword evidence="1" id="KW-0229">DNA integration</keyword>
<evidence type="ECO:0000256" key="5">
    <source>
        <dbReference type="SAM" id="Phobius"/>
    </source>
</evidence>
<evidence type="ECO:0000313" key="8">
    <source>
        <dbReference type="EMBL" id="MBC2904216.1"/>
    </source>
</evidence>
<dbReference type="RefSeq" id="WP_186284088.1">
    <property type="nucleotide sequence ID" value="NZ_JACMSF010000023.1"/>
</dbReference>
<keyword evidence="9" id="KW-1185">Reference proteome</keyword>
<evidence type="ECO:0000313" key="9">
    <source>
        <dbReference type="Proteomes" id="UP000584670"/>
    </source>
</evidence>
<dbReference type="Proteomes" id="UP000584670">
    <property type="component" value="Unassembled WGS sequence"/>
</dbReference>
<dbReference type="InterPro" id="IPR004107">
    <property type="entry name" value="Integrase_SAM-like_N"/>
</dbReference>
<evidence type="ECO:0000259" key="6">
    <source>
        <dbReference type="PROSITE" id="PS51898"/>
    </source>
</evidence>
<protein>
    <submittedName>
        <fullName evidence="8">Site-specific integrase</fullName>
    </submittedName>
</protein>
<dbReference type="InterPro" id="IPR013762">
    <property type="entry name" value="Integrase-like_cat_sf"/>
</dbReference>
<keyword evidence="3" id="KW-0233">DNA recombination</keyword>
<dbReference type="InterPro" id="IPR044068">
    <property type="entry name" value="CB"/>
</dbReference>
<dbReference type="InterPro" id="IPR010998">
    <property type="entry name" value="Integrase_recombinase_N"/>
</dbReference>
<proteinExistence type="predicted"/>
<reference evidence="8 9" key="1">
    <citation type="submission" date="2020-08" db="EMBL/GenBank/DDBJ databases">
        <title>Streptomyces sp. PSKA01 genome sequencing and assembly.</title>
        <authorList>
            <person name="Mandal S."/>
            <person name="Maiti P.K."/>
            <person name="Das P."/>
        </authorList>
    </citation>
    <scope>NUCLEOTIDE SEQUENCE [LARGE SCALE GENOMIC DNA]</scope>
    <source>
        <strain evidence="8 9">PSKA01</strain>
    </source>
</reference>
<dbReference type="Gene3D" id="1.10.150.130">
    <property type="match status" value="1"/>
</dbReference>
<evidence type="ECO:0000256" key="2">
    <source>
        <dbReference type="ARBA" id="ARBA00023125"/>
    </source>
</evidence>
<accession>A0A7X1J512</accession>
<feature type="domain" description="Tyr recombinase" evidence="6">
    <location>
        <begin position="175"/>
        <end position="453"/>
    </location>
</feature>